<dbReference type="Gene3D" id="2.160.20.10">
    <property type="entry name" value="Single-stranded right-handed beta-helix, Pectin lyase-like"/>
    <property type="match status" value="1"/>
</dbReference>
<organism evidence="1 2">
    <name type="scientific">Emiliania huxleyi (strain CCMP1516)</name>
    <dbReference type="NCBI Taxonomy" id="280463"/>
    <lineage>
        <taxon>Eukaryota</taxon>
        <taxon>Haptista</taxon>
        <taxon>Haptophyta</taxon>
        <taxon>Prymnesiophyceae</taxon>
        <taxon>Isochrysidales</taxon>
        <taxon>Noelaerhabdaceae</taxon>
        <taxon>Emiliania</taxon>
    </lineage>
</organism>
<dbReference type="KEGG" id="ehx:EMIHUDRAFT_445957"/>
<sequence>MIESGKGIYIKSNPECGIDEVAGAPKAAIISNILYEDILIDRPRWWAIWIGPQQQHEPHSSLGLKCALDYPLSRHCPTQGCVTFANITLRNVHIERPLISPGVIKGNATSPITGLAFDNVTVSRPGRFPFGASYECEHASGRAVGSSPPPACLLPGVLSSW</sequence>
<dbReference type="HOGENOM" id="CLU_1646879_0_0_1"/>
<dbReference type="GeneID" id="17258721"/>
<proteinExistence type="predicted"/>
<dbReference type="EnsemblProtists" id="EOD12567">
    <property type="protein sequence ID" value="EOD12567"/>
    <property type="gene ID" value="EMIHUDRAFT_445957"/>
</dbReference>
<accession>A0A0D3J1H3</accession>
<dbReference type="SUPFAM" id="SSF51126">
    <property type="entry name" value="Pectin lyase-like"/>
    <property type="match status" value="1"/>
</dbReference>
<reference evidence="2" key="1">
    <citation type="journal article" date="2013" name="Nature">
        <title>Pan genome of the phytoplankton Emiliania underpins its global distribution.</title>
        <authorList>
            <person name="Read B.A."/>
            <person name="Kegel J."/>
            <person name="Klute M.J."/>
            <person name="Kuo A."/>
            <person name="Lefebvre S.C."/>
            <person name="Maumus F."/>
            <person name="Mayer C."/>
            <person name="Miller J."/>
            <person name="Monier A."/>
            <person name="Salamov A."/>
            <person name="Young J."/>
            <person name="Aguilar M."/>
            <person name="Claverie J.M."/>
            <person name="Frickenhaus S."/>
            <person name="Gonzalez K."/>
            <person name="Herman E.K."/>
            <person name="Lin Y.C."/>
            <person name="Napier J."/>
            <person name="Ogata H."/>
            <person name="Sarno A.F."/>
            <person name="Shmutz J."/>
            <person name="Schroeder D."/>
            <person name="de Vargas C."/>
            <person name="Verret F."/>
            <person name="von Dassow P."/>
            <person name="Valentin K."/>
            <person name="Van de Peer Y."/>
            <person name="Wheeler G."/>
            <person name="Dacks J.B."/>
            <person name="Delwiche C.F."/>
            <person name="Dyhrman S.T."/>
            <person name="Glockner G."/>
            <person name="John U."/>
            <person name="Richards T."/>
            <person name="Worden A.Z."/>
            <person name="Zhang X."/>
            <person name="Grigoriev I.V."/>
            <person name="Allen A.E."/>
            <person name="Bidle K."/>
            <person name="Borodovsky M."/>
            <person name="Bowler C."/>
            <person name="Brownlee C."/>
            <person name="Cock J.M."/>
            <person name="Elias M."/>
            <person name="Gladyshev V.N."/>
            <person name="Groth M."/>
            <person name="Guda C."/>
            <person name="Hadaegh A."/>
            <person name="Iglesias-Rodriguez M.D."/>
            <person name="Jenkins J."/>
            <person name="Jones B.M."/>
            <person name="Lawson T."/>
            <person name="Leese F."/>
            <person name="Lindquist E."/>
            <person name="Lobanov A."/>
            <person name="Lomsadze A."/>
            <person name="Malik S.B."/>
            <person name="Marsh M.E."/>
            <person name="Mackinder L."/>
            <person name="Mock T."/>
            <person name="Mueller-Roeber B."/>
            <person name="Pagarete A."/>
            <person name="Parker M."/>
            <person name="Probert I."/>
            <person name="Quesneville H."/>
            <person name="Raines C."/>
            <person name="Rensing S.A."/>
            <person name="Riano-Pachon D.M."/>
            <person name="Richier S."/>
            <person name="Rokitta S."/>
            <person name="Shiraiwa Y."/>
            <person name="Soanes D.M."/>
            <person name="van der Giezen M."/>
            <person name="Wahlund T.M."/>
            <person name="Williams B."/>
            <person name="Wilson W."/>
            <person name="Wolfe G."/>
            <person name="Wurch L.L."/>
        </authorList>
    </citation>
    <scope>NUCLEOTIDE SEQUENCE</scope>
</reference>
<dbReference type="RefSeq" id="XP_005769787.1">
    <property type="nucleotide sequence ID" value="XM_005769730.1"/>
</dbReference>
<evidence type="ECO:0000313" key="2">
    <source>
        <dbReference type="Proteomes" id="UP000013827"/>
    </source>
</evidence>
<dbReference type="AlphaFoldDB" id="A0A0D3J1H3"/>
<dbReference type="RefSeq" id="XP_005764996.1">
    <property type="nucleotide sequence ID" value="XM_005764939.1"/>
</dbReference>
<dbReference type="PaxDb" id="2903-EOD12567"/>
<reference evidence="1" key="2">
    <citation type="submission" date="2024-10" db="UniProtKB">
        <authorList>
            <consortium name="EnsemblProtists"/>
        </authorList>
    </citation>
    <scope>IDENTIFICATION</scope>
</reference>
<protein>
    <submittedName>
        <fullName evidence="1">Uncharacterized protein</fullName>
    </submittedName>
</protein>
<name>A0A0D3J1H3_EMIH1</name>
<dbReference type="KEGG" id="ehx:EMIHUDRAFT_436377"/>
<evidence type="ECO:0000313" key="1">
    <source>
        <dbReference type="EnsemblProtists" id="EOD17358"/>
    </source>
</evidence>
<dbReference type="GeneID" id="17263508"/>
<dbReference type="InterPro" id="IPR011050">
    <property type="entry name" value="Pectin_lyase_fold/virulence"/>
</dbReference>
<keyword evidence="2" id="KW-1185">Reference proteome</keyword>
<dbReference type="InterPro" id="IPR012334">
    <property type="entry name" value="Pectin_lyas_fold"/>
</dbReference>
<dbReference type="EnsemblProtists" id="EOD17358">
    <property type="protein sequence ID" value="EOD17358"/>
    <property type="gene ID" value="EMIHUDRAFT_436377"/>
</dbReference>
<dbReference type="Proteomes" id="UP000013827">
    <property type="component" value="Unassembled WGS sequence"/>
</dbReference>